<gene>
    <name evidence="1" type="ORF">BG011_001640</name>
</gene>
<dbReference type="AlphaFoldDB" id="A0A9P6PG60"/>
<evidence type="ECO:0000313" key="1">
    <source>
        <dbReference type="EMBL" id="KAG0247344.1"/>
    </source>
</evidence>
<dbReference type="EMBL" id="JAAAJA010001445">
    <property type="protein sequence ID" value="KAG0247344.1"/>
    <property type="molecule type" value="Genomic_DNA"/>
</dbReference>
<reference evidence="1" key="1">
    <citation type="journal article" date="2020" name="Fungal Divers.">
        <title>Resolving the Mortierellaceae phylogeny through synthesis of multi-gene phylogenetics and phylogenomics.</title>
        <authorList>
            <person name="Vandepol N."/>
            <person name="Liber J."/>
            <person name="Desiro A."/>
            <person name="Na H."/>
            <person name="Kennedy M."/>
            <person name="Barry K."/>
            <person name="Grigoriev I.V."/>
            <person name="Miller A.N."/>
            <person name="O'Donnell K."/>
            <person name="Stajich J.E."/>
            <person name="Bonito G."/>
        </authorList>
    </citation>
    <scope>NUCLEOTIDE SEQUENCE</scope>
    <source>
        <strain evidence="1">KOD948</strain>
    </source>
</reference>
<proteinExistence type="predicted"/>
<sequence length="72" mass="8518">MKQKFGPDWKDVSVKPEPPKLEKELSDYLMTFDVTTMKGLQLALRKPYPHQDELSPEKHADFKWIKDTVSLW</sequence>
<comment type="caution">
    <text evidence="1">The sequence shown here is derived from an EMBL/GenBank/DDBJ whole genome shotgun (WGS) entry which is preliminary data.</text>
</comment>
<evidence type="ECO:0000313" key="2">
    <source>
        <dbReference type="Proteomes" id="UP000726737"/>
    </source>
</evidence>
<organism evidence="1 2">
    <name type="scientific">Mortierella polycephala</name>
    <dbReference type="NCBI Taxonomy" id="41804"/>
    <lineage>
        <taxon>Eukaryota</taxon>
        <taxon>Fungi</taxon>
        <taxon>Fungi incertae sedis</taxon>
        <taxon>Mucoromycota</taxon>
        <taxon>Mortierellomycotina</taxon>
        <taxon>Mortierellomycetes</taxon>
        <taxon>Mortierellales</taxon>
        <taxon>Mortierellaceae</taxon>
        <taxon>Mortierella</taxon>
    </lineage>
</organism>
<keyword evidence="2" id="KW-1185">Reference proteome</keyword>
<accession>A0A9P6PG60</accession>
<dbReference type="Proteomes" id="UP000726737">
    <property type="component" value="Unassembled WGS sequence"/>
</dbReference>
<protein>
    <submittedName>
        <fullName evidence="1">Uncharacterized protein</fullName>
    </submittedName>
</protein>
<name>A0A9P6PG60_9FUNG</name>
<dbReference type="OrthoDB" id="2334036at2759"/>